<evidence type="ECO:0000256" key="1">
    <source>
        <dbReference type="SAM" id="SignalP"/>
    </source>
</evidence>
<reference evidence="2" key="1">
    <citation type="submission" date="2020-09" db="EMBL/GenBank/DDBJ databases">
        <title>Rhizobia associated with sainfoin plants.</title>
        <authorList>
            <person name="Asharfi S."/>
            <person name="Kuzmanovic N."/>
            <person name="Bunk B."/>
            <person name="Sproeer C."/>
            <person name="Becker M."/>
            <person name="Thuenen T."/>
        </authorList>
    </citation>
    <scope>NUCLEOTIDE SEQUENCE</scope>
    <source>
        <strain evidence="2">OM4</strain>
    </source>
</reference>
<feature type="signal peptide" evidence="1">
    <location>
        <begin position="1"/>
        <end position="24"/>
    </location>
</feature>
<dbReference type="PIRSF" id="PIRSF010521">
    <property type="entry name" value="DUF922_bac"/>
    <property type="match status" value="1"/>
</dbReference>
<dbReference type="Pfam" id="PF06037">
    <property type="entry name" value="DUF922"/>
    <property type="match status" value="1"/>
</dbReference>
<feature type="chain" id="PRO_5046643542" evidence="1">
    <location>
        <begin position="25"/>
        <end position="201"/>
    </location>
</feature>
<dbReference type="InterPro" id="IPR010321">
    <property type="entry name" value="DUF922"/>
</dbReference>
<gene>
    <name evidence="2" type="ORF">IHQ72_26340</name>
</gene>
<evidence type="ECO:0000313" key="2">
    <source>
        <dbReference type="EMBL" id="UVC14163.1"/>
    </source>
</evidence>
<keyword evidence="1" id="KW-0732">Signal</keyword>
<protein>
    <submittedName>
        <fullName evidence="2">DUF922 domain-containing protein</fullName>
    </submittedName>
</protein>
<dbReference type="EMBL" id="CP062229">
    <property type="protein sequence ID" value="UVC14163.1"/>
    <property type="molecule type" value="Genomic_DNA"/>
</dbReference>
<organism evidence="2 3">
    <name type="scientific">Mesorhizobium onobrychidis</name>
    <dbReference type="NCBI Taxonomy" id="2775404"/>
    <lineage>
        <taxon>Bacteria</taxon>
        <taxon>Pseudomonadati</taxon>
        <taxon>Pseudomonadota</taxon>
        <taxon>Alphaproteobacteria</taxon>
        <taxon>Hyphomicrobiales</taxon>
        <taxon>Phyllobacteriaceae</taxon>
        <taxon>Mesorhizobium</taxon>
    </lineage>
</organism>
<sequence>MRLAVLTCLAAIGALCGFAPSASADTKVLVKTRTYEISGTTGAALIEAMDRKGPKRHGFMTHAIALTAYTVNWGLEVSREGGVCRLRQANGTLDLTYTLPRMASPATPALQKRWKRFFAGVQAHEHSHGRIARTMMRATEKSITGLKFADNWACSKTHREARRRIKAVYAEYEAKQNAFDAREHRDGGHVEHLIRALVRKR</sequence>
<accession>A0ABY5QT01</accession>
<proteinExistence type="predicted"/>
<dbReference type="RefSeq" id="WP_258118284.1">
    <property type="nucleotide sequence ID" value="NZ_CP062229.1"/>
</dbReference>
<name>A0ABY5QT01_9HYPH</name>
<keyword evidence="3" id="KW-1185">Reference proteome</keyword>
<evidence type="ECO:0000313" key="3">
    <source>
        <dbReference type="Proteomes" id="UP001058098"/>
    </source>
</evidence>
<dbReference type="Proteomes" id="UP001058098">
    <property type="component" value="Chromosome"/>
</dbReference>